<keyword evidence="6" id="KW-1185">Reference proteome</keyword>
<keyword evidence="1" id="KW-0106">Calcium</keyword>
<feature type="domain" description="EF-hand" evidence="3">
    <location>
        <begin position="110"/>
        <end position="145"/>
    </location>
</feature>
<protein>
    <recommendedName>
        <fullName evidence="7">Phosphatidylinositol-4-phosphate 5-kinase</fullName>
    </recommendedName>
</protein>
<accession>A0AAD1Y5I3</accession>
<dbReference type="GO" id="GO:0005524">
    <property type="term" value="F:ATP binding"/>
    <property type="evidence" value="ECO:0007669"/>
    <property type="project" value="UniProtKB-UniRule"/>
</dbReference>
<dbReference type="GO" id="GO:0046854">
    <property type="term" value="P:phosphatidylinositol phosphate biosynthetic process"/>
    <property type="evidence" value="ECO:0007669"/>
    <property type="project" value="TreeGrafter"/>
</dbReference>
<dbReference type="PROSITE" id="PS50222">
    <property type="entry name" value="EF_HAND_2"/>
    <property type="match status" value="2"/>
</dbReference>
<dbReference type="PANTHER" id="PTHR23086">
    <property type="entry name" value="PHOSPHATIDYLINOSITOL-4-PHOSPHATE 5-KINASE"/>
    <property type="match status" value="1"/>
</dbReference>
<evidence type="ECO:0000256" key="2">
    <source>
        <dbReference type="PROSITE-ProRule" id="PRU00781"/>
    </source>
</evidence>
<gene>
    <name evidence="5" type="ORF">ECRASSUSDP1_LOCUS24809</name>
</gene>
<comment type="caution">
    <text evidence="5">The sequence shown here is derived from an EMBL/GenBank/DDBJ whole genome shotgun (WGS) entry which is preliminary data.</text>
</comment>
<feature type="domain" description="EF-hand" evidence="3">
    <location>
        <begin position="81"/>
        <end position="109"/>
    </location>
</feature>
<dbReference type="SUPFAM" id="SSF56104">
    <property type="entry name" value="SAICAR synthase-like"/>
    <property type="match status" value="1"/>
</dbReference>
<evidence type="ECO:0000313" key="5">
    <source>
        <dbReference type="EMBL" id="CAI2383312.1"/>
    </source>
</evidence>
<dbReference type="InterPro" id="IPR011992">
    <property type="entry name" value="EF-hand-dom_pair"/>
</dbReference>
<dbReference type="Gene3D" id="3.30.800.10">
    <property type="entry name" value="Phosphatidylinositol Phosphate Kinase II Beta"/>
    <property type="match status" value="1"/>
</dbReference>
<dbReference type="SMART" id="SM00330">
    <property type="entry name" value="PIPKc"/>
    <property type="match status" value="1"/>
</dbReference>
<dbReference type="PANTHER" id="PTHR23086:SF8">
    <property type="entry name" value="PHOSPHATIDYLINOSITOL 5-PHOSPHATE 4-KINASE, ISOFORM A"/>
    <property type="match status" value="1"/>
</dbReference>
<dbReference type="InterPro" id="IPR023610">
    <property type="entry name" value="PInositol-4/5-P-5/4-kinase"/>
</dbReference>
<proteinExistence type="predicted"/>
<dbReference type="GO" id="GO:0005886">
    <property type="term" value="C:plasma membrane"/>
    <property type="evidence" value="ECO:0007669"/>
    <property type="project" value="TreeGrafter"/>
</dbReference>
<dbReference type="InterPro" id="IPR002048">
    <property type="entry name" value="EF_hand_dom"/>
</dbReference>
<keyword evidence="2" id="KW-0547">Nucleotide-binding</keyword>
<feature type="domain" description="PIPK" evidence="4">
    <location>
        <begin position="523"/>
        <end position="895"/>
    </location>
</feature>
<organism evidence="5 6">
    <name type="scientific">Euplotes crassus</name>
    <dbReference type="NCBI Taxonomy" id="5936"/>
    <lineage>
        <taxon>Eukaryota</taxon>
        <taxon>Sar</taxon>
        <taxon>Alveolata</taxon>
        <taxon>Ciliophora</taxon>
        <taxon>Intramacronucleata</taxon>
        <taxon>Spirotrichea</taxon>
        <taxon>Hypotrichia</taxon>
        <taxon>Euplotida</taxon>
        <taxon>Euplotidae</taxon>
        <taxon>Moneuplotes</taxon>
    </lineage>
</organism>
<dbReference type="Gene3D" id="1.10.238.10">
    <property type="entry name" value="EF-hand"/>
    <property type="match status" value="1"/>
</dbReference>
<keyword evidence="2" id="KW-0418">Kinase</keyword>
<dbReference type="InterPro" id="IPR002498">
    <property type="entry name" value="PInositol-4-P-4/5-kinase_core"/>
</dbReference>
<dbReference type="AlphaFoldDB" id="A0AAD1Y5I3"/>
<evidence type="ECO:0000259" key="3">
    <source>
        <dbReference type="PROSITE" id="PS50222"/>
    </source>
</evidence>
<dbReference type="Gene3D" id="3.30.810.10">
    <property type="entry name" value="2-Layer Sandwich"/>
    <property type="match status" value="1"/>
</dbReference>
<evidence type="ECO:0008006" key="7">
    <source>
        <dbReference type="Google" id="ProtNLM"/>
    </source>
</evidence>
<keyword evidence="2" id="KW-0808">Transferase</keyword>
<reference evidence="5" key="1">
    <citation type="submission" date="2023-07" db="EMBL/GenBank/DDBJ databases">
        <authorList>
            <consortium name="AG Swart"/>
            <person name="Singh M."/>
            <person name="Singh A."/>
            <person name="Seah K."/>
            <person name="Emmerich C."/>
        </authorList>
    </citation>
    <scope>NUCLEOTIDE SEQUENCE</scope>
    <source>
        <strain evidence="5">DP1</strain>
    </source>
</reference>
<dbReference type="InterPro" id="IPR027483">
    <property type="entry name" value="PInositol-4-P-4/5-kinase_C_sf"/>
</dbReference>
<dbReference type="CDD" id="cd00051">
    <property type="entry name" value="EFh"/>
    <property type="match status" value="1"/>
</dbReference>
<dbReference type="PROSITE" id="PS51455">
    <property type="entry name" value="PIPK"/>
    <property type="match status" value="1"/>
</dbReference>
<dbReference type="PROSITE" id="PS00018">
    <property type="entry name" value="EF_HAND_1"/>
    <property type="match status" value="1"/>
</dbReference>
<dbReference type="Proteomes" id="UP001295684">
    <property type="component" value="Unassembled WGS sequence"/>
</dbReference>
<evidence type="ECO:0000256" key="1">
    <source>
        <dbReference type="ARBA" id="ARBA00022837"/>
    </source>
</evidence>
<dbReference type="GO" id="GO:0005509">
    <property type="term" value="F:calcium ion binding"/>
    <property type="evidence" value="ECO:0007669"/>
    <property type="project" value="InterPro"/>
</dbReference>
<dbReference type="EMBL" id="CAMPGE010025570">
    <property type="protein sequence ID" value="CAI2383312.1"/>
    <property type="molecule type" value="Genomic_DNA"/>
</dbReference>
<dbReference type="SUPFAM" id="SSF47473">
    <property type="entry name" value="EF-hand"/>
    <property type="match status" value="1"/>
</dbReference>
<dbReference type="Pfam" id="PF01504">
    <property type="entry name" value="PIP5K"/>
    <property type="match status" value="2"/>
</dbReference>
<evidence type="ECO:0000313" key="6">
    <source>
        <dbReference type="Proteomes" id="UP001295684"/>
    </source>
</evidence>
<dbReference type="InterPro" id="IPR018247">
    <property type="entry name" value="EF_Hand_1_Ca_BS"/>
</dbReference>
<name>A0AAD1Y5I3_EUPCR</name>
<dbReference type="GO" id="GO:0016308">
    <property type="term" value="F:1-phosphatidylinositol-4-phosphate 5-kinase activity"/>
    <property type="evidence" value="ECO:0007669"/>
    <property type="project" value="TreeGrafter"/>
</dbReference>
<dbReference type="CDD" id="cd00139">
    <property type="entry name" value="PIPKc"/>
    <property type="match status" value="1"/>
</dbReference>
<evidence type="ECO:0000259" key="4">
    <source>
        <dbReference type="PROSITE" id="PS51455"/>
    </source>
</evidence>
<keyword evidence="2" id="KW-0067">ATP-binding</keyword>
<sequence length="916" mass="108147">MKEKRKGLFGCFRSANKHRVVNIYDRQALMENFNKERDWKMTDETLIELAKRFQAHCIDEMDKNMFKSMMGVIGETYFASRMFDVIDRDSDGTIDLGEYLDFNDIMMNGTEEEKKRQNFRMLDIKGKGKIDYSSFEEFIFNIIDMFHQTLSQKVETEKDSIKHKFYEISQGKEIITYTEYSEALSKNPKLFDWLEKPKEIINDILKETKYEKETVDKILDLVYKYIQETKEKIVKTRKYKPRRQTHSEQSIDRSSNVADDHFLSSPFHKNNPFIKKKKTAKKPNYEEPEDYDYGMDEGVPVSKDNKFDFFNEYLNKSAFNHLVPFRTPAKKAISSLEGPSYSREYVSHKETSNFQNGTSSQIDIETKNQRYETSKMIKGRVNTQMRYIPSRSKNYGDDRSFDISSREEIKECTSDKETENFEGNIDHEYEDIEFTSSKMIDSEEYSLMANICDLIYDSLIELENNIRNCFLPPGKRDMSSLNKMRTSIMSKNERRKTVVINNVPHQKKFSRVKANSLLKKRKKEKNNQNEIVKLFDQDFDKVFNIMLGINRSVFWLFDSPYYKILDQDFTAKFEYNNQWYSQQGTNVKIFTFTDYAPKVFEEFRKIDGISNEGYAKALGPSNIFKYIWSNNLSTFKELCSTGKSGSLFYYTEDGKYMLKTIHKAEFSKMRSILKKYYAHLKECPNSVINRFYGLHKINYVENGKSREQYLVIMNNLFGHYEVDCRYDLKGSFTGRTTKFDSDEEPDKTVALKDNNFLENNEHFDIDLDARREMMKSMKRASDFLGDCSILDYSTLVGVIDLTSRKKLFNSGLLDHDDPIYQLLKINPEVPPYRGCYFSKDRDRLFIVGIIDTLTNYTTRKKIEYRFKKLKYGHNMSCIPPKQYARRFFKFMKSTVFPKIDGTTSINSDEPLLQKKI</sequence>
<dbReference type="InterPro" id="IPR027484">
    <property type="entry name" value="PInositol-4-P-5-kinase_N"/>
</dbReference>